<feature type="domain" description="Transglutaminase-like" evidence="3">
    <location>
        <begin position="530"/>
        <end position="605"/>
    </location>
</feature>
<dbReference type="EMBL" id="ACBZ01000033">
    <property type="protein sequence ID" value="EEG50258.1"/>
    <property type="molecule type" value="Genomic_DNA"/>
</dbReference>
<dbReference type="Proteomes" id="UP000003100">
    <property type="component" value="Unassembled WGS sequence"/>
</dbReference>
<keyword evidence="5" id="KW-1185">Reference proteome</keyword>
<dbReference type="PATRIC" id="fig|476272.21.peg.3824"/>
<feature type="region of interest" description="Disordered" evidence="1">
    <location>
        <begin position="627"/>
        <end position="654"/>
    </location>
</feature>
<name>C0CJ01_BLAHS</name>
<proteinExistence type="predicted"/>
<dbReference type="PANTHER" id="PTHR42736">
    <property type="entry name" value="PROTEIN-GLUTAMINE GAMMA-GLUTAMYLTRANSFERASE"/>
    <property type="match status" value="1"/>
</dbReference>
<feature type="transmembrane region" description="Helical" evidence="2">
    <location>
        <begin position="144"/>
        <end position="163"/>
    </location>
</feature>
<feature type="compositionally biased region" description="Basic and acidic residues" evidence="1">
    <location>
        <begin position="644"/>
        <end position="654"/>
    </location>
</feature>
<dbReference type="Pfam" id="PF01841">
    <property type="entry name" value="Transglut_core"/>
    <property type="match status" value="1"/>
</dbReference>
<sequence length="803" mass="90833">MSKTRQKRERNSGLHISVREHTAGKNRIWTAVNLSAPVLLLYLGAAWSLLSVFELPSYTWWAVLPGVVLLLLLLAGGRIRKCGYVITGVLFLVTLGLILGKQTPVYQGLLLACNDATKALGQHTEILLEGYQVSAATDVQPLCYQLFTGICGIFLAAVCYSVTESKKNGVLFLLLLPVGILALVCGMGAKSWPILILLLGAILTMNTSFLRGSRQKTNATVGSSGAFLQVAVWTAVFFVGAAVLLQVAVSKSGYQKLGFVSGLQEKVQATIQELRYEKEPVSSFNQGQFDKLGDLKLTDKEALKVVMDEPTSMYLRGFIGSTYTSTGWEETEGKELYEKRELFYWLHRTDFNGLTQMATLYGLENPDKKEESVQVTVQNVNGNSKYLYTPYELMTEPQSLEDVRNVGDERLQSEKFMGSRVYTYQAAGNLVKQYPQIASGFYSEKDSEEFKTYTEDESYYNSFVYEQYTEIPLETELLLGAHLNVERRSGQNHASYEEANTLITAYLNKNLKYSEKITPLQSGDFLKNLLEVRSQGYSVHYATAATMMYRYLGIPARYVEGYLVTPKLVADTEDYEEISITGKQAHAWVEIYQDGIGWVPMEVTPPYFDVMERPDYEIVADGGIGDEGQEGSAEDGQSQNVQDKTPDVPEEQTKSKDHDWKKWLLAGALILVFLALLALVGYVIVRRWRLRTYLREIRQADHRRAVCLLGQYMVRWLCYVKLWDGNGSRYQVRETLEEKFGEELSQRYQRAIDVIQLSAYSDAEITSMERQETEAVVHDLQSRILHTVGIRQKLRMKFIDFLY</sequence>
<evidence type="ECO:0000256" key="1">
    <source>
        <dbReference type="SAM" id="MobiDB-lite"/>
    </source>
</evidence>
<protein>
    <recommendedName>
        <fullName evidence="3">Transglutaminase-like domain-containing protein</fullName>
    </recommendedName>
</protein>
<dbReference type="InterPro" id="IPR038765">
    <property type="entry name" value="Papain-like_cys_pep_sf"/>
</dbReference>
<evidence type="ECO:0000259" key="3">
    <source>
        <dbReference type="SMART" id="SM00460"/>
    </source>
</evidence>
<dbReference type="SUPFAM" id="SSF54001">
    <property type="entry name" value="Cysteine proteinases"/>
    <property type="match status" value="1"/>
</dbReference>
<feature type="transmembrane region" description="Helical" evidence="2">
    <location>
        <begin position="225"/>
        <end position="249"/>
    </location>
</feature>
<dbReference type="GeneID" id="86821988"/>
<dbReference type="PANTHER" id="PTHR42736:SF1">
    <property type="entry name" value="PROTEIN-GLUTAMINE GAMMA-GLUTAMYLTRANSFERASE"/>
    <property type="match status" value="1"/>
</dbReference>
<comment type="caution">
    <text evidence="4">The sequence shown here is derived from an EMBL/GenBank/DDBJ whole genome shotgun (WGS) entry which is preliminary data.</text>
</comment>
<feature type="transmembrane region" description="Helical" evidence="2">
    <location>
        <begin position="82"/>
        <end position="100"/>
    </location>
</feature>
<feature type="transmembrane region" description="Helical" evidence="2">
    <location>
        <begin position="170"/>
        <end position="189"/>
    </location>
</feature>
<feature type="transmembrane region" description="Helical" evidence="2">
    <location>
        <begin position="28"/>
        <end position="52"/>
    </location>
</feature>
<dbReference type="InterPro" id="IPR052901">
    <property type="entry name" value="Bact_TGase-like"/>
</dbReference>
<feature type="transmembrane region" description="Helical" evidence="2">
    <location>
        <begin position="58"/>
        <end position="75"/>
    </location>
</feature>
<dbReference type="Pfam" id="PF11992">
    <property type="entry name" value="TgpA_N"/>
    <property type="match status" value="1"/>
</dbReference>
<dbReference type="SMART" id="SM00460">
    <property type="entry name" value="TGc"/>
    <property type="match status" value="1"/>
</dbReference>
<dbReference type="Gene3D" id="3.10.620.30">
    <property type="match status" value="1"/>
</dbReference>
<feature type="transmembrane region" description="Helical" evidence="2">
    <location>
        <begin position="663"/>
        <end position="685"/>
    </location>
</feature>
<keyword evidence="2" id="KW-0472">Membrane</keyword>
<feature type="transmembrane region" description="Helical" evidence="2">
    <location>
        <begin position="195"/>
        <end position="213"/>
    </location>
</feature>
<evidence type="ECO:0000313" key="4">
    <source>
        <dbReference type="EMBL" id="EEG50258.1"/>
    </source>
</evidence>
<reference evidence="4 5" key="1">
    <citation type="submission" date="2009-01" db="EMBL/GenBank/DDBJ databases">
        <authorList>
            <person name="Fulton L."/>
            <person name="Clifton S."/>
            <person name="Fulton B."/>
            <person name="Xu J."/>
            <person name="Minx P."/>
            <person name="Pepin K.H."/>
            <person name="Johnson M."/>
            <person name="Bhonagiri V."/>
            <person name="Nash W.E."/>
            <person name="Mardis E.R."/>
            <person name="Wilson R.K."/>
        </authorList>
    </citation>
    <scope>NUCLEOTIDE SEQUENCE [LARGE SCALE GENOMIC DNA]</scope>
    <source>
        <strain evidence="5">DSM 10507 / JCM 14656 / S5a33</strain>
    </source>
</reference>
<reference evidence="4 5" key="2">
    <citation type="submission" date="2009-02" db="EMBL/GenBank/DDBJ databases">
        <title>Draft genome sequence of Blautia hydrogenotrophica DSM 10507 (Ruminococcus hydrogenotrophicus DSM 10507).</title>
        <authorList>
            <person name="Sudarsanam P."/>
            <person name="Ley R."/>
            <person name="Guruge J."/>
            <person name="Turnbaugh P.J."/>
            <person name="Mahowald M."/>
            <person name="Liep D."/>
            <person name="Gordon J."/>
        </authorList>
    </citation>
    <scope>NUCLEOTIDE SEQUENCE [LARGE SCALE GENOMIC DNA]</scope>
    <source>
        <strain evidence="5">DSM 10507 / JCM 14656 / S5a33</strain>
    </source>
</reference>
<dbReference type="eggNOG" id="COG1305">
    <property type="taxonomic scope" value="Bacteria"/>
</dbReference>
<dbReference type="InterPro" id="IPR002931">
    <property type="entry name" value="Transglutaminase-like"/>
</dbReference>
<evidence type="ECO:0000256" key="2">
    <source>
        <dbReference type="SAM" id="Phobius"/>
    </source>
</evidence>
<accession>C0CJ01</accession>
<dbReference type="InterPro" id="IPR021878">
    <property type="entry name" value="TgpA_N"/>
</dbReference>
<evidence type="ECO:0000313" key="5">
    <source>
        <dbReference type="Proteomes" id="UP000003100"/>
    </source>
</evidence>
<organism evidence="4 5">
    <name type="scientific">Blautia hydrogenotrophica (strain DSM 10507 / JCM 14656 / S5a33)</name>
    <name type="common">Ruminococcus hydrogenotrophicus</name>
    <dbReference type="NCBI Taxonomy" id="476272"/>
    <lineage>
        <taxon>Bacteria</taxon>
        <taxon>Bacillati</taxon>
        <taxon>Bacillota</taxon>
        <taxon>Clostridia</taxon>
        <taxon>Lachnospirales</taxon>
        <taxon>Lachnospiraceae</taxon>
        <taxon>Blautia</taxon>
    </lineage>
</organism>
<dbReference type="AlphaFoldDB" id="C0CJ01"/>
<keyword evidence="2" id="KW-0812">Transmembrane</keyword>
<dbReference type="RefSeq" id="WP_005946324.1">
    <property type="nucleotide sequence ID" value="NZ_CP136423.1"/>
</dbReference>
<gene>
    <name evidence="4" type="ORF">RUMHYD_00818</name>
</gene>
<dbReference type="HOGENOM" id="CLU_016605_0_0_9"/>
<keyword evidence="2" id="KW-1133">Transmembrane helix</keyword>